<dbReference type="Proteomes" id="UP001334732">
    <property type="component" value="Chromosome"/>
</dbReference>
<dbReference type="RefSeq" id="WP_324780096.1">
    <property type="nucleotide sequence ID" value="NZ_CP141769.1"/>
</dbReference>
<evidence type="ECO:0000313" key="2">
    <source>
        <dbReference type="EMBL" id="WRS39565.1"/>
    </source>
</evidence>
<name>A0ABZ1CKS1_9PROT</name>
<organism evidence="2 3">
    <name type="scientific">Thiobacillus sedimenti</name>
    <dbReference type="NCBI Taxonomy" id="3110231"/>
    <lineage>
        <taxon>Bacteria</taxon>
        <taxon>Pseudomonadati</taxon>
        <taxon>Pseudomonadota</taxon>
        <taxon>Betaproteobacteria</taxon>
        <taxon>Nitrosomonadales</taxon>
        <taxon>Thiobacillaceae</taxon>
        <taxon>Thiobacillus</taxon>
    </lineage>
</organism>
<evidence type="ECO:0008006" key="4">
    <source>
        <dbReference type="Google" id="ProtNLM"/>
    </source>
</evidence>
<evidence type="ECO:0000256" key="1">
    <source>
        <dbReference type="SAM" id="SignalP"/>
    </source>
</evidence>
<sequence length="157" mass="17212">MRKYLAFPLIASLLFTGGCAMAPQTTKSPLELQAIQAKEFETTKKVAFASTLSVFQDLGYVVGNANLETGLISAKSPTQQSFVPFVGQVMKDVQATAFVEEIVPGRTKVRLNFVNSTQTSSGYGMRGAHDQPIEDPQVYQDVFSKVQQAIFIRQNVN</sequence>
<keyword evidence="3" id="KW-1185">Reference proteome</keyword>
<keyword evidence="1" id="KW-0732">Signal</keyword>
<accession>A0ABZ1CKS1</accession>
<reference evidence="2 3" key="1">
    <citation type="submission" date="2023-12" db="EMBL/GenBank/DDBJ databases">
        <title>Thiobacillus sedimentum sp. nov., a chemolithoautotrophic sulfur-oxidizing bacterium isolated from freshwater sediment.</title>
        <authorList>
            <person name="Luo J."/>
            <person name="Dai C."/>
        </authorList>
    </citation>
    <scope>NUCLEOTIDE SEQUENCE [LARGE SCALE GENOMIC DNA]</scope>
    <source>
        <strain evidence="2 3">SCUT-2</strain>
    </source>
</reference>
<evidence type="ECO:0000313" key="3">
    <source>
        <dbReference type="Proteomes" id="UP001334732"/>
    </source>
</evidence>
<feature type="chain" id="PRO_5046370457" description="DUF4136 domain-containing protein" evidence="1">
    <location>
        <begin position="23"/>
        <end position="157"/>
    </location>
</feature>
<proteinExistence type="predicted"/>
<gene>
    <name evidence="2" type="ORF">VA613_01475</name>
</gene>
<protein>
    <recommendedName>
        <fullName evidence="4">DUF4136 domain-containing protein</fullName>
    </recommendedName>
</protein>
<feature type="signal peptide" evidence="1">
    <location>
        <begin position="1"/>
        <end position="22"/>
    </location>
</feature>
<dbReference type="PROSITE" id="PS51257">
    <property type="entry name" value="PROKAR_LIPOPROTEIN"/>
    <property type="match status" value="1"/>
</dbReference>
<dbReference type="EMBL" id="CP141769">
    <property type="protein sequence ID" value="WRS39565.1"/>
    <property type="molecule type" value="Genomic_DNA"/>
</dbReference>